<proteinExistence type="predicted"/>
<evidence type="ECO:0000313" key="1">
    <source>
        <dbReference type="EMBL" id="CAG8584829.1"/>
    </source>
</evidence>
<name>A0A9N9BZ14_9GLOM</name>
<reference evidence="1" key="1">
    <citation type="submission" date="2021-06" db="EMBL/GenBank/DDBJ databases">
        <authorList>
            <person name="Kallberg Y."/>
            <person name="Tangrot J."/>
            <person name="Rosling A."/>
        </authorList>
    </citation>
    <scope>NUCLEOTIDE SEQUENCE</scope>
    <source>
        <strain evidence="1">BR232B</strain>
    </source>
</reference>
<gene>
    <name evidence="1" type="ORF">PBRASI_LOCUS6814</name>
</gene>
<accession>A0A9N9BZ14</accession>
<dbReference type="AlphaFoldDB" id="A0A9N9BZ14"/>
<dbReference type="Proteomes" id="UP000789739">
    <property type="component" value="Unassembled WGS sequence"/>
</dbReference>
<evidence type="ECO:0000313" key="2">
    <source>
        <dbReference type="Proteomes" id="UP000789739"/>
    </source>
</evidence>
<comment type="caution">
    <text evidence="1">The sequence shown here is derived from an EMBL/GenBank/DDBJ whole genome shotgun (WGS) entry which is preliminary data.</text>
</comment>
<protein>
    <submittedName>
        <fullName evidence="1">1943_t:CDS:1</fullName>
    </submittedName>
</protein>
<feature type="non-terminal residue" evidence="1">
    <location>
        <position position="1"/>
    </location>
</feature>
<organism evidence="1 2">
    <name type="scientific">Paraglomus brasilianum</name>
    <dbReference type="NCBI Taxonomy" id="144538"/>
    <lineage>
        <taxon>Eukaryota</taxon>
        <taxon>Fungi</taxon>
        <taxon>Fungi incertae sedis</taxon>
        <taxon>Mucoromycota</taxon>
        <taxon>Glomeromycotina</taxon>
        <taxon>Glomeromycetes</taxon>
        <taxon>Paraglomerales</taxon>
        <taxon>Paraglomeraceae</taxon>
        <taxon>Paraglomus</taxon>
    </lineage>
</organism>
<keyword evidence="2" id="KW-1185">Reference proteome</keyword>
<sequence>GIYFGDSDDGFAVYVIDLPWKVGKDGWYWAVYLVTKAVSKT</sequence>
<dbReference type="EMBL" id="CAJVPI010000956">
    <property type="protein sequence ID" value="CAG8584829.1"/>
    <property type="molecule type" value="Genomic_DNA"/>
</dbReference>